<protein>
    <submittedName>
        <fullName evidence="2">Uncharacterized protein</fullName>
    </submittedName>
</protein>
<proteinExistence type="predicted"/>
<dbReference type="AlphaFoldDB" id="A0A0E2BTD6"/>
<keyword evidence="1" id="KW-0472">Membrane</keyword>
<feature type="transmembrane region" description="Helical" evidence="1">
    <location>
        <begin position="60"/>
        <end position="84"/>
    </location>
</feature>
<reference evidence="2" key="1">
    <citation type="submission" date="2012-10" db="EMBL/GenBank/DDBJ databases">
        <authorList>
            <person name="Harkins D.M."/>
            <person name="Durkin A.S."/>
            <person name="Brinkac L.M."/>
            <person name="Haft D.H."/>
            <person name="Selengut J.D."/>
            <person name="Sanka R."/>
            <person name="DePew J."/>
            <person name="Purushe J."/>
            <person name="Matthias M.A."/>
            <person name="Vinetz J.M."/>
            <person name="Sutton G.G."/>
            <person name="Nierman W.C."/>
            <person name="Fouts D.E."/>
        </authorList>
    </citation>
    <scope>NUCLEOTIDE SEQUENCE [LARGE SCALE GENOMIC DNA]</scope>
    <source>
        <strain evidence="2">MOR084</strain>
    </source>
</reference>
<evidence type="ECO:0000313" key="3">
    <source>
        <dbReference type="Proteomes" id="UP000006329"/>
    </source>
</evidence>
<feature type="transmembrane region" description="Helical" evidence="1">
    <location>
        <begin position="96"/>
        <end position="119"/>
    </location>
</feature>
<keyword evidence="1" id="KW-1133">Transmembrane helix</keyword>
<accession>A0A0E2BTD6</accession>
<dbReference type="EMBL" id="AHON02000027">
    <property type="protein sequence ID" value="EKO34772.1"/>
    <property type="molecule type" value="Genomic_DNA"/>
</dbReference>
<dbReference type="Proteomes" id="UP000006329">
    <property type="component" value="Unassembled WGS sequence"/>
</dbReference>
<keyword evidence="1" id="KW-0812">Transmembrane</keyword>
<name>A0A0E2BTD6_9LEPT</name>
<evidence type="ECO:0000313" key="2">
    <source>
        <dbReference type="EMBL" id="EKO34772.1"/>
    </source>
</evidence>
<organism evidence="2 3">
    <name type="scientific">Leptospira santarosai str. MOR084</name>
    <dbReference type="NCBI Taxonomy" id="1049984"/>
    <lineage>
        <taxon>Bacteria</taxon>
        <taxon>Pseudomonadati</taxon>
        <taxon>Spirochaetota</taxon>
        <taxon>Spirochaetia</taxon>
        <taxon>Leptospirales</taxon>
        <taxon>Leptospiraceae</taxon>
        <taxon>Leptospira</taxon>
    </lineage>
</organism>
<gene>
    <name evidence="2" type="ORF">LEP1GSC179_1606</name>
</gene>
<evidence type="ECO:0000256" key="1">
    <source>
        <dbReference type="SAM" id="Phobius"/>
    </source>
</evidence>
<comment type="caution">
    <text evidence="2">The sequence shown here is derived from an EMBL/GenBank/DDBJ whole genome shotgun (WGS) entry which is preliminary data.</text>
</comment>
<keyword evidence="3" id="KW-1185">Reference proteome</keyword>
<feature type="transmembrane region" description="Helical" evidence="1">
    <location>
        <begin position="20"/>
        <end position="40"/>
    </location>
</feature>
<sequence>MFFVPKSIEPIPFAFLPVIIYPVLGVSHFFLTESSLVLILESDRLREIHTDPEKIRTVSVHARIFSTILAIAVLPIIILGYLLFEETSGWIELEDVTIPLILTLAFMLIAVGIASYLLSSTIRRNSENMIQIFAIRFHFRLKSFRKGFKTKSSFLHKRMELFMSGAILFRTDKVVVTPSRHLDSTTSLSGRLGGNFGTSFRFFFLCLLSEQSSAKNENNP</sequence>